<accession>A0A8S5U626</accession>
<protein>
    <submittedName>
        <fullName evidence="1">RecT protein</fullName>
    </submittedName>
</protein>
<dbReference type="EMBL" id="BK016018">
    <property type="protein sequence ID" value="DAF89900.1"/>
    <property type="molecule type" value="Genomic_DNA"/>
</dbReference>
<evidence type="ECO:0000313" key="1">
    <source>
        <dbReference type="EMBL" id="DAF89900.1"/>
    </source>
</evidence>
<dbReference type="InterPro" id="IPR004590">
    <property type="entry name" value="ssDNA_annealing_RecT"/>
</dbReference>
<reference evidence="1" key="1">
    <citation type="journal article" date="2021" name="Proc. Natl. Acad. Sci. U.S.A.">
        <title>A Catalog of Tens of Thousands of Viruses from Human Metagenomes Reveals Hidden Associations with Chronic Diseases.</title>
        <authorList>
            <person name="Tisza M.J."/>
            <person name="Buck C.B."/>
        </authorList>
    </citation>
    <scope>NUCLEOTIDE SEQUENCE</scope>
    <source>
        <strain evidence="1">CtwHj1</strain>
    </source>
</reference>
<dbReference type="NCBIfam" id="TIGR00616">
    <property type="entry name" value="rect"/>
    <property type="match status" value="1"/>
</dbReference>
<sequence>MSQLVPQNNITDLIKSQMPAIALVMNGTSERERKIKAERFARICLTAVRKNPKLMKCSQESFAAALMNCAQLNLEPNTPQELAYLIPYKDECQFQIGYKGFLQLVYRSGIVSSFNADVVYRAEVENGMFEYRKGITPTITHKVDLLHPEAREGELIAAYAACTLKGGGEGMLRLVDKKDIERAQKTSASLAANKKYGKDSPWISSPEAMWMKTAIKRLAAWLPQTEMLAMAVDLDDKSERGESQLVLPELTPTDGLNAALTGSTPEAQPVNMITCPKTEKQVNDLKCSECDQHAQCPAWAE</sequence>
<name>A0A8S5U626_9CAUD</name>
<proteinExistence type="predicted"/>
<dbReference type="Pfam" id="PF03837">
    <property type="entry name" value="RecT"/>
    <property type="match status" value="1"/>
</dbReference>
<dbReference type="GO" id="GO:0006259">
    <property type="term" value="P:DNA metabolic process"/>
    <property type="evidence" value="ECO:0007669"/>
    <property type="project" value="InterPro"/>
</dbReference>
<organism evidence="1">
    <name type="scientific">Siphoviridae sp. ctwHj1</name>
    <dbReference type="NCBI Taxonomy" id="2825727"/>
    <lineage>
        <taxon>Viruses</taxon>
        <taxon>Duplodnaviria</taxon>
        <taxon>Heunggongvirae</taxon>
        <taxon>Uroviricota</taxon>
        <taxon>Caudoviricetes</taxon>
    </lineage>
</organism>
<dbReference type="InterPro" id="IPR018330">
    <property type="entry name" value="RecT_fam"/>
</dbReference>
<dbReference type="GO" id="GO:0003677">
    <property type="term" value="F:DNA binding"/>
    <property type="evidence" value="ECO:0007669"/>
    <property type="project" value="InterPro"/>
</dbReference>